<dbReference type="FunFam" id="3.40.50.300:FF:000220">
    <property type="entry name" value="ATP-dependent protease ATPase subunit HslU"/>
    <property type="match status" value="1"/>
</dbReference>
<dbReference type="GO" id="GO:0005524">
    <property type="term" value="F:ATP binding"/>
    <property type="evidence" value="ECO:0007669"/>
    <property type="project" value="UniProtKB-UniRule"/>
</dbReference>
<dbReference type="Proteomes" id="UP000031011">
    <property type="component" value="Unassembled WGS sequence"/>
</dbReference>
<sequence>MLMACRQPKLPRPQSELPATLIFSRITILFAKNFKGGLDLTGHEKTPKEIVAELDKYVVGQAKAKKAVAIALRNRYRRMQLSEDMQEEITPKNMMMIGPTGVGKTEIARRLAKIVDAPFIKVEATKFTEVGYVGRDVESMVRDLVEVSYKMEEDEMFKNVRAEAVAKADKRLVKLLVPAQKKQEKMSQQQAFSKMMRDLQSGNYANLFNQQEEPEDVTDEIADKRMSVAEKLRQGYLENEEVTLQMDEPSSPSGAADGMLGQMGVDLSDALSQITPKKKITRTVTVKEAREILVREESAKLVNSWDIADAAIKRAENTGIIFIDEIDKITSKSKQNSGEVSREGVQRDILPIVEGSSIKTKYGMIKTDHILFIASGAFAESKPSDLIAELQGRFPIRVELDDLQKEDFVRILTEPRNALVKQYIALIGTDNVSVTFTKEAMEKIAEIACKVNHETENIGARRLHTILEKLLEDLLFEGPDMHMGEITITEAYVEDKVGSIVDDKDLSQYIL</sequence>
<dbReference type="InterPro" id="IPR003959">
    <property type="entry name" value="ATPase_AAA_core"/>
</dbReference>
<evidence type="ECO:0000259" key="6">
    <source>
        <dbReference type="SMART" id="SM00382"/>
    </source>
</evidence>
<keyword evidence="8" id="KW-0645">Protease</keyword>
<dbReference type="Gene3D" id="1.10.8.60">
    <property type="match status" value="1"/>
</dbReference>
<gene>
    <name evidence="5" type="primary">hslU</name>
    <name evidence="8" type="ORF">LRN_0856</name>
</gene>
<dbReference type="GO" id="GO:0036402">
    <property type="term" value="F:proteasome-activating activity"/>
    <property type="evidence" value="ECO:0007669"/>
    <property type="project" value="UniProtKB-UniRule"/>
</dbReference>
<dbReference type="Gene3D" id="3.40.50.300">
    <property type="entry name" value="P-loop containing nucleotide triphosphate hydrolases"/>
    <property type="match status" value="2"/>
</dbReference>
<dbReference type="GO" id="GO:0008233">
    <property type="term" value="F:peptidase activity"/>
    <property type="evidence" value="ECO:0007669"/>
    <property type="project" value="UniProtKB-KW"/>
</dbReference>
<reference evidence="8 9" key="1">
    <citation type="journal article" date="2015" name="BMC Microbiol.">
        <title>Lactobacillus ruminis strains cluster according to their mammalian gut source.</title>
        <authorList>
            <person name="O' Donnell M.M."/>
            <person name="Harris H.M."/>
            <person name="Lynch D.B."/>
            <person name="Ross R.P."/>
            <person name="O'Toole P.W."/>
        </authorList>
    </citation>
    <scope>NUCLEOTIDE SEQUENCE [LARGE SCALE GENOMIC DNA]</scope>
    <source>
        <strain evidence="8 9">DPC 6832</strain>
    </source>
</reference>
<comment type="subcellular location">
    <subcellularLocation>
        <location evidence="5">Cytoplasm</location>
    </subcellularLocation>
</comment>
<name>A0A837DQT1_9LACO</name>
<keyword evidence="2 5" id="KW-0547">Nucleotide-binding</keyword>
<evidence type="ECO:0000259" key="7">
    <source>
        <dbReference type="SMART" id="SM01086"/>
    </source>
</evidence>
<dbReference type="Pfam" id="PF00004">
    <property type="entry name" value="AAA"/>
    <property type="match status" value="1"/>
</dbReference>
<evidence type="ECO:0000256" key="5">
    <source>
        <dbReference type="HAMAP-Rule" id="MF_00249"/>
    </source>
</evidence>
<dbReference type="InterPro" id="IPR050052">
    <property type="entry name" value="ATP-dep_Clp_protease_ClpX"/>
</dbReference>
<comment type="function">
    <text evidence="5">ATPase subunit of a proteasome-like degradation complex; this subunit has chaperone activity. The binding of ATP and its subsequent hydrolysis by HslU are essential for unfolding of protein substrates subsequently hydrolyzed by HslV. HslU recognizes the N-terminal part of its protein substrates and unfolds these before they are guided to HslV for hydrolysis.</text>
</comment>
<dbReference type="NCBIfam" id="TIGR00390">
    <property type="entry name" value="hslU"/>
    <property type="match status" value="1"/>
</dbReference>
<dbReference type="InterPro" id="IPR004491">
    <property type="entry name" value="HslU"/>
</dbReference>
<dbReference type="GO" id="GO:0043335">
    <property type="term" value="P:protein unfolding"/>
    <property type="evidence" value="ECO:0007669"/>
    <property type="project" value="UniProtKB-UniRule"/>
</dbReference>
<protein>
    <recommendedName>
        <fullName evidence="5">ATP-dependent protease ATPase subunit HslU</fullName>
    </recommendedName>
    <alternativeName>
        <fullName evidence="5">Unfoldase HslU</fullName>
    </alternativeName>
</protein>
<dbReference type="AlphaFoldDB" id="A0A837DQT1"/>
<evidence type="ECO:0000256" key="3">
    <source>
        <dbReference type="ARBA" id="ARBA00022840"/>
    </source>
</evidence>
<feature type="binding site" evidence="5">
    <location>
        <position position="324"/>
    </location>
    <ligand>
        <name>ATP</name>
        <dbReference type="ChEBI" id="CHEBI:30616"/>
    </ligand>
</feature>
<feature type="binding site" evidence="5">
    <location>
        <position position="389"/>
    </location>
    <ligand>
        <name>ATP</name>
        <dbReference type="ChEBI" id="CHEBI:30616"/>
    </ligand>
</feature>
<feature type="binding site" evidence="5">
    <location>
        <begin position="101"/>
        <end position="106"/>
    </location>
    <ligand>
        <name>ATP</name>
        <dbReference type="ChEBI" id="CHEBI:30616"/>
    </ligand>
</feature>
<proteinExistence type="inferred from homology"/>
<evidence type="ECO:0000256" key="1">
    <source>
        <dbReference type="ARBA" id="ARBA00009771"/>
    </source>
</evidence>
<keyword evidence="3 5" id="KW-0067">ATP-binding</keyword>
<dbReference type="GO" id="GO:0009376">
    <property type="term" value="C:HslUV protease complex"/>
    <property type="evidence" value="ECO:0007669"/>
    <property type="project" value="UniProtKB-UniRule"/>
</dbReference>
<keyword evidence="8" id="KW-0378">Hydrolase</keyword>
<dbReference type="HAMAP" id="MF_00249">
    <property type="entry name" value="HslU"/>
    <property type="match status" value="1"/>
</dbReference>
<keyword evidence="4 5" id="KW-0143">Chaperone</keyword>
<dbReference type="PANTHER" id="PTHR48102:SF3">
    <property type="entry name" value="ATP-DEPENDENT PROTEASE ATPASE SUBUNIT HSLU"/>
    <property type="match status" value="1"/>
</dbReference>
<dbReference type="GO" id="GO:0016887">
    <property type="term" value="F:ATP hydrolysis activity"/>
    <property type="evidence" value="ECO:0007669"/>
    <property type="project" value="InterPro"/>
</dbReference>
<accession>A0A837DQT1</accession>
<comment type="subunit">
    <text evidence="5">A double ring-shaped homohexamer of HslV is capped on each side by a ring-shaped HslU homohexamer. The assembly of the HslU/HslV complex is dependent on binding of ATP.</text>
</comment>
<feature type="domain" description="Clp ATPase C-terminal" evidence="7">
    <location>
        <begin position="403"/>
        <end position="502"/>
    </location>
</feature>
<dbReference type="SUPFAM" id="SSF52540">
    <property type="entry name" value="P-loop containing nucleoside triphosphate hydrolases"/>
    <property type="match status" value="1"/>
</dbReference>
<comment type="caution">
    <text evidence="8">The sequence shown here is derived from an EMBL/GenBank/DDBJ whole genome shotgun (WGS) entry which is preliminary data.</text>
</comment>
<comment type="similarity">
    <text evidence="1 5">Belongs to the ClpX chaperone family. HslU subfamily.</text>
</comment>
<evidence type="ECO:0000313" key="8">
    <source>
        <dbReference type="EMBL" id="KIC04132.1"/>
    </source>
</evidence>
<organism evidence="8 9">
    <name type="scientific">Ligilactobacillus ruminis DPC 6832</name>
    <dbReference type="NCBI Taxonomy" id="1402208"/>
    <lineage>
        <taxon>Bacteria</taxon>
        <taxon>Bacillati</taxon>
        <taxon>Bacillota</taxon>
        <taxon>Bacilli</taxon>
        <taxon>Lactobacillales</taxon>
        <taxon>Lactobacillaceae</taxon>
        <taxon>Ligilactobacillus</taxon>
    </lineage>
</organism>
<dbReference type="PANTHER" id="PTHR48102">
    <property type="entry name" value="ATP-DEPENDENT CLP PROTEASE ATP-BINDING SUBUNIT CLPX-LIKE, MITOCHONDRIAL-RELATED"/>
    <property type="match status" value="1"/>
</dbReference>
<feature type="binding site" evidence="5">
    <location>
        <position position="461"/>
    </location>
    <ligand>
        <name>ATP</name>
        <dbReference type="ChEBI" id="CHEBI:30616"/>
    </ligand>
</feature>
<dbReference type="Pfam" id="PF07724">
    <property type="entry name" value="AAA_2"/>
    <property type="match status" value="1"/>
</dbReference>
<feature type="domain" description="AAA+ ATPase" evidence="6">
    <location>
        <begin position="90"/>
        <end position="400"/>
    </location>
</feature>
<dbReference type="EMBL" id="AWYA01000128">
    <property type="protein sequence ID" value="KIC04132.1"/>
    <property type="molecule type" value="Genomic_DNA"/>
</dbReference>
<evidence type="ECO:0000256" key="2">
    <source>
        <dbReference type="ARBA" id="ARBA00022741"/>
    </source>
</evidence>
<dbReference type="SMART" id="SM01086">
    <property type="entry name" value="ClpB_D2-small"/>
    <property type="match status" value="1"/>
</dbReference>
<evidence type="ECO:0000313" key="9">
    <source>
        <dbReference type="Proteomes" id="UP000031011"/>
    </source>
</evidence>
<dbReference type="InterPro" id="IPR019489">
    <property type="entry name" value="Clp_ATPase_C"/>
</dbReference>
<dbReference type="NCBIfam" id="NF003544">
    <property type="entry name" value="PRK05201.1"/>
    <property type="match status" value="1"/>
</dbReference>
<dbReference type="InterPro" id="IPR003593">
    <property type="entry name" value="AAA+_ATPase"/>
</dbReference>
<feature type="binding site" evidence="5">
    <location>
        <position position="59"/>
    </location>
    <ligand>
        <name>ATP</name>
        <dbReference type="ChEBI" id="CHEBI:30616"/>
    </ligand>
</feature>
<evidence type="ECO:0000256" key="4">
    <source>
        <dbReference type="ARBA" id="ARBA00023186"/>
    </source>
</evidence>
<dbReference type="InterPro" id="IPR027417">
    <property type="entry name" value="P-loop_NTPase"/>
</dbReference>
<keyword evidence="5" id="KW-0963">Cytoplasm</keyword>
<dbReference type="SMART" id="SM00382">
    <property type="entry name" value="AAA"/>
    <property type="match status" value="1"/>
</dbReference>